<dbReference type="Gene3D" id="3.40.50.10350">
    <property type="entry name" value="Glycerate kinase, domain 1"/>
    <property type="match status" value="2"/>
</dbReference>
<reference evidence="6" key="1">
    <citation type="submission" date="2020-05" db="EMBL/GenBank/DDBJ databases">
        <authorList>
            <person name="Chiriac C."/>
            <person name="Salcher M."/>
            <person name="Ghai R."/>
            <person name="Kavagutti S V."/>
        </authorList>
    </citation>
    <scope>NUCLEOTIDE SEQUENCE</scope>
</reference>
<proteinExistence type="inferred from homology"/>
<evidence type="ECO:0000313" key="5">
    <source>
        <dbReference type="EMBL" id="CAB4745619.1"/>
    </source>
</evidence>
<dbReference type="AlphaFoldDB" id="A0A6J7EM19"/>
<dbReference type="EMBL" id="CAFBLR010000165">
    <property type="protein sequence ID" value="CAB4882250.1"/>
    <property type="molecule type" value="Genomic_DNA"/>
</dbReference>
<dbReference type="GO" id="GO:0008887">
    <property type="term" value="F:glycerate kinase activity"/>
    <property type="evidence" value="ECO:0007669"/>
    <property type="project" value="InterPro"/>
</dbReference>
<evidence type="ECO:0000256" key="3">
    <source>
        <dbReference type="ARBA" id="ARBA00022777"/>
    </source>
</evidence>
<gene>
    <name evidence="4" type="ORF">UFOPK2602_00996</name>
    <name evidence="5" type="ORF">UFOPK2806_00682</name>
    <name evidence="6" type="ORF">UFOPK3417_01480</name>
    <name evidence="7" type="ORF">UFOPK4306_02174</name>
</gene>
<keyword evidence="2" id="KW-0808">Transferase</keyword>
<organism evidence="6">
    <name type="scientific">freshwater metagenome</name>
    <dbReference type="NCBI Taxonomy" id="449393"/>
    <lineage>
        <taxon>unclassified sequences</taxon>
        <taxon>metagenomes</taxon>
        <taxon>ecological metagenomes</taxon>
    </lineage>
</organism>
<dbReference type="PIRSF" id="PIRSF006078">
    <property type="entry name" value="GlxK"/>
    <property type="match status" value="1"/>
</dbReference>
<dbReference type="InterPro" id="IPR018197">
    <property type="entry name" value="Glycerate_kinase_RE-like"/>
</dbReference>
<sequence>MWAHGGHHIRTDNVLDVRVLAAVDKFRGTATAREVAKAIGSACWDLGHDCDEAPLGDGGEGTLEVLGGANRTTRVDGPLGGPVEAGWRMQNRTAVIEMAQASGLLLTGGAEGNDPVNASTRGTGQLIAAALSAGARKIIVCLGGSATTDGGLGALQALPSTTRLRGVELLVACDVTTRFTDAARVFGPQKGASAIEVELLTNRLDALGERYLDEFGVDVRSIAGAGAAGGLAGALAAVGGRLVPGFDLVADEIDLHDRIDAADLVITGEGYLDEQSFEGKVVGGVLTLTKMAHRQAHVIVGNGDHELVERLGAITLVDEYGEQDAFARTMWCVEQATRSILSTLR</sequence>
<dbReference type="EMBL" id="CAEZXX010000057">
    <property type="protein sequence ID" value="CAB4708359.1"/>
    <property type="molecule type" value="Genomic_DNA"/>
</dbReference>
<dbReference type="PANTHER" id="PTHR21599">
    <property type="entry name" value="GLYCERATE KINASE"/>
    <property type="match status" value="1"/>
</dbReference>
<protein>
    <submittedName>
        <fullName evidence="6">Unannotated protein</fullName>
    </submittedName>
</protein>
<dbReference type="SUPFAM" id="SSF110738">
    <property type="entry name" value="Glycerate kinase I"/>
    <property type="match status" value="1"/>
</dbReference>
<evidence type="ECO:0000256" key="2">
    <source>
        <dbReference type="ARBA" id="ARBA00022679"/>
    </source>
</evidence>
<comment type="similarity">
    <text evidence="1">Belongs to the glycerate kinase type-1 family.</text>
</comment>
<dbReference type="InterPro" id="IPR036129">
    <property type="entry name" value="Glycerate_kinase_sf"/>
</dbReference>
<evidence type="ECO:0000313" key="6">
    <source>
        <dbReference type="EMBL" id="CAB4882250.1"/>
    </source>
</evidence>
<dbReference type="PANTHER" id="PTHR21599:SF0">
    <property type="entry name" value="GLYCERATE KINASE"/>
    <property type="match status" value="1"/>
</dbReference>
<dbReference type="InterPro" id="IPR018193">
    <property type="entry name" value="Glyc_kinase_flavodox-like_fold"/>
</dbReference>
<dbReference type="Gene3D" id="3.90.1510.10">
    <property type="entry name" value="Glycerate kinase, domain 2"/>
    <property type="match status" value="2"/>
</dbReference>
<dbReference type="InterPro" id="IPR004381">
    <property type="entry name" value="Glycerate_kinase"/>
</dbReference>
<dbReference type="EMBL" id="CAEZYY010000006">
    <property type="protein sequence ID" value="CAB4745619.1"/>
    <property type="molecule type" value="Genomic_DNA"/>
</dbReference>
<dbReference type="EMBL" id="CAFBQP010000112">
    <property type="protein sequence ID" value="CAB5067774.1"/>
    <property type="molecule type" value="Genomic_DNA"/>
</dbReference>
<evidence type="ECO:0000256" key="1">
    <source>
        <dbReference type="ARBA" id="ARBA00006284"/>
    </source>
</evidence>
<evidence type="ECO:0000313" key="7">
    <source>
        <dbReference type="EMBL" id="CAB5067774.1"/>
    </source>
</evidence>
<name>A0A6J7EM19_9ZZZZ</name>
<dbReference type="Pfam" id="PF02595">
    <property type="entry name" value="Gly_kinase"/>
    <property type="match status" value="2"/>
</dbReference>
<accession>A0A6J7EM19</accession>
<dbReference type="GO" id="GO:0031388">
    <property type="term" value="P:organic acid phosphorylation"/>
    <property type="evidence" value="ECO:0007669"/>
    <property type="project" value="InterPro"/>
</dbReference>
<keyword evidence="3" id="KW-0418">Kinase</keyword>
<evidence type="ECO:0000313" key="4">
    <source>
        <dbReference type="EMBL" id="CAB4708359.1"/>
    </source>
</evidence>